<evidence type="ECO:0000256" key="1">
    <source>
        <dbReference type="SAM" id="MobiDB-lite"/>
    </source>
</evidence>
<dbReference type="AlphaFoldDB" id="C7J7U1"/>
<protein>
    <submittedName>
        <fullName evidence="3">Os10g0549850 protein</fullName>
    </submittedName>
</protein>
<organism evidence="3 4">
    <name type="scientific">Oryza sativa subsp. japonica</name>
    <name type="common">Rice</name>
    <dbReference type="NCBI Taxonomy" id="39947"/>
    <lineage>
        <taxon>Eukaryota</taxon>
        <taxon>Viridiplantae</taxon>
        <taxon>Streptophyta</taxon>
        <taxon>Embryophyta</taxon>
        <taxon>Tracheophyta</taxon>
        <taxon>Spermatophyta</taxon>
        <taxon>Magnoliopsida</taxon>
        <taxon>Liliopsida</taxon>
        <taxon>Poales</taxon>
        <taxon>Poaceae</taxon>
        <taxon>BOP clade</taxon>
        <taxon>Oryzoideae</taxon>
        <taxon>Oryzeae</taxon>
        <taxon>Oryzinae</taxon>
        <taxon>Oryza</taxon>
        <taxon>Oryza sativa</taxon>
    </lineage>
</organism>
<dbReference type="InterPro" id="IPR022059">
    <property type="entry name" value="DUF3615"/>
</dbReference>
<feature type="domain" description="DUF3615" evidence="2">
    <location>
        <begin position="257"/>
        <end position="322"/>
    </location>
</feature>
<dbReference type="Proteomes" id="UP000000763">
    <property type="component" value="Chromosome 10"/>
</dbReference>
<dbReference type="KEGG" id="dosa:Os10g0549850"/>
<sequence>MATAWQRPRGARQRHGARGGGTGRERDGDDGDGGAAGDGARRGRAGSGRLGQSGSYFAGLQTWDDPTGPSDEYTFKELQDEFIAACKNCNLPWAYKMPMPEHLERLREQNECKMLEIPLHLYVKQKNILPAELEIMELKERSLFTERRKVYGHFNFLVKDSDGTHTLFFAEVDLNCKEEKDVYLCCPLEENDNGHCFGCREWDVALQHPTSADYLGGHKDILFVFRQQLAPSVGSLAKVNAAEEKIDKKEGGSAEPAELEIMELKEYTRFREHGKVYGHYNFVVKDSDGTLTLFFAEVDINCKEEKDVFLCCPLEANDNGGSYVFPQIPSDGNPDDDAEGALATRPHRRPSTASSAATSLAVFAVAKLIDRVTSTALVDPRLALALALAICQRIQERSVTVYVTLDSSCRRKHCDFSEGDFAGLQIEDDPTPRLLSRYISDTGLYVTLMATYKSGVFPSSYEILFPEQEEEACKMVEIALHAYAKQKDMPPAKLEIMKVKERSLFEECGKVYAHFNFLVINDSDGTRTLFFAEVDFLNCKEEKDVYLCCPLEENDNGRFLIVAASTRASSEDEFNKLRDAFVAASKRHMRPLTLPKEMEVLKGKRDVKIAKIALHAYAKQNNIPAAELEFVELKGSSFFHEDGTTTLFFAETCPCCKEDSGIYLCCPLEENDNGKCFGCQKCGVELRHPTFADYFGGHRDICIIFSDIDDEEQAILMDLNSVPGSDSDTSIPKIDDDSGGEYVGLQPLDNRDSTRSSPYKNDQELADAFIAACERYAKPFAEKWRLPEDLEKRKRQDECKMLKIPLRMYAKQKNMPPAELEIMELKEYTLFDEHGKVYAHYNFVVKDSDGTLTLFFAEFIVLGAKFGSWNLGIPLVLNIWVATVMSAFHT</sequence>
<dbReference type="EMBL" id="AP008216">
    <property type="protein sequence ID" value="BAH94989.1"/>
    <property type="molecule type" value="Genomic_DNA"/>
</dbReference>
<accession>C7J7U1</accession>
<evidence type="ECO:0000313" key="3">
    <source>
        <dbReference type="EMBL" id="BAH94989.1"/>
    </source>
</evidence>
<feature type="region of interest" description="Disordered" evidence="1">
    <location>
        <begin position="334"/>
        <end position="353"/>
    </location>
</feature>
<feature type="region of interest" description="Disordered" evidence="1">
    <location>
        <begin position="1"/>
        <end position="52"/>
    </location>
</feature>
<evidence type="ECO:0000259" key="2">
    <source>
        <dbReference type="Pfam" id="PF12274"/>
    </source>
</evidence>
<feature type="domain" description="DUF3615" evidence="2">
    <location>
        <begin position="640"/>
        <end position="689"/>
    </location>
</feature>
<feature type="domain" description="DUF3615" evidence="2">
    <location>
        <begin position="476"/>
        <end position="558"/>
    </location>
</feature>
<gene>
    <name evidence="3" type="ordered locus">Os10g0549850</name>
</gene>
<feature type="domain" description="DUF3615" evidence="2">
    <location>
        <begin position="132"/>
        <end position="209"/>
    </location>
</feature>
<proteinExistence type="predicted"/>
<dbReference type="PANTHER" id="PTHR33326">
    <property type="entry name" value="OS05G0543800 PROTEIN"/>
    <property type="match status" value="1"/>
</dbReference>
<name>C7J7U1_ORYSJ</name>
<dbReference type="PANTHER" id="PTHR33326:SF11">
    <property type="entry name" value="OS10G0373300 PROTEIN"/>
    <property type="match status" value="1"/>
</dbReference>
<evidence type="ECO:0000313" key="4">
    <source>
        <dbReference type="Proteomes" id="UP000000763"/>
    </source>
</evidence>
<feature type="region of interest" description="Disordered" evidence="1">
    <location>
        <begin position="720"/>
        <end position="757"/>
    </location>
</feature>
<reference evidence="3 4" key="1">
    <citation type="journal article" date="2005" name="Nature">
        <title>The map-based sequence of the rice genome.</title>
        <authorList>
            <consortium name="International rice genome sequencing project (IRGSP)"/>
            <person name="Matsumoto T."/>
            <person name="Wu J."/>
            <person name="Kanamori H."/>
            <person name="Katayose Y."/>
            <person name="Fujisawa M."/>
            <person name="Namiki N."/>
            <person name="Mizuno H."/>
            <person name="Yamamoto K."/>
            <person name="Antonio B.A."/>
            <person name="Baba T."/>
            <person name="Sakata K."/>
            <person name="Nagamura Y."/>
            <person name="Aoki H."/>
            <person name="Arikawa K."/>
            <person name="Arita K."/>
            <person name="Bito T."/>
            <person name="Chiden Y."/>
            <person name="Fujitsuka N."/>
            <person name="Fukunaka R."/>
            <person name="Hamada M."/>
            <person name="Harada C."/>
            <person name="Hayashi A."/>
            <person name="Hijishita S."/>
            <person name="Honda M."/>
            <person name="Hosokawa S."/>
            <person name="Ichikawa Y."/>
            <person name="Idonuma A."/>
            <person name="Iijima M."/>
            <person name="Ikeda M."/>
            <person name="Ikeno M."/>
            <person name="Ito K."/>
            <person name="Ito S."/>
            <person name="Ito T."/>
            <person name="Ito Y."/>
            <person name="Ito Y."/>
            <person name="Iwabuchi A."/>
            <person name="Kamiya K."/>
            <person name="Karasawa W."/>
            <person name="Kurita K."/>
            <person name="Katagiri S."/>
            <person name="Kikuta A."/>
            <person name="Kobayashi H."/>
            <person name="Kobayashi N."/>
            <person name="Machita K."/>
            <person name="Maehara T."/>
            <person name="Masukawa M."/>
            <person name="Mizubayashi T."/>
            <person name="Mukai Y."/>
            <person name="Nagasaki H."/>
            <person name="Nagata Y."/>
            <person name="Naito S."/>
            <person name="Nakashima M."/>
            <person name="Nakama Y."/>
            <person name="Nakamichi Y."/>
            <person name="Nakamura M."/>
            <person name="Meguro A."/>
            <person name="Negishi M."/>
            <person name="Ohta I."/>
            <person name="Ohta T."/>
            <person name="Okamoto M."/>
            <person name="Ono N."/>
            <person name="Saji S."/>
            <person name="Sakaguchi M."/>
            <person name="Sakai K."/>
            <person name="Shibata M."/>
            <person name="Shimokawa T."/>
            <person name="Song J."/>
            <person name="Takazaki Y."/>
            <person name="Terasawa K."/>
            <person name="Tsugane M."/>
            <person name="Tsuji K."/>
            <person name="Ueda S."/>
            <person name="Waki K."/>
            <person name="Yamagata H."/>
            <person name="Yamamoto M."/>
            <person name="Yamamoto S."/>
            <person name="Yamane H."/>
            <person name="Yoshiki S."/>
            <person name="Yoshihara R."/>
            <person name="Yukawa K."/>
            <person name="Zhong H."/>
            <person name="Yano M."/>
            <person name="Yuan Q."/>
            <person name="Ouyang S."/>
            <person name="Liu J."/>
            <person name="Jones K.M."/>
            <person name="Gansberger K."/>
            <person name="Moffat K."/>
            <person name="Hill J."/>
            <person name="Bera J."/>
            <person name="Fadrosh D."/>
            <person name="Jin S."/>
            <person name="Johri S."/>
            <person name="Kim M."/>
            <person name="Overton L."/>
            <person name="Reardon M."/>
            <person name="Tsitrin T."/>
            <person name="Vuong H."/>
            <person name="Weaver B."/>
            <person name="Ciecko A."/>
            <person name="Tallon L."/>
            <person name="Jackson J."/>
            <person name="Pai G."/>
            <person name="Aken S.V."/>
            <person name="Utterback T."/>
            <person name="Reidmuller S."/>
            <person name="Feldblyum T."/>
            <person name="Hsiao J."/>
            <person name="Zismann V."/>
            <person name="Iobst S."/>
            <person name="de Vazeille A.R."/>
            <person name="Buell C.R."/>
            <person name="Ying K."/>
            <person name="Li Y."/>
            <person name="Lu T."/>
            <person name="Huang Y."/>
            <person name="Zhao Q."/>
            <person name="Feng Q."/>
            <person name="Zhang L."/>
            <person name="Zhu J."/>
            <person name="Weng Q."/>
            <person name="Mu J."/>
            <person name="Lu Y."/>
            <person name="Fan D."/>
            <person name="Liu Y."/>
            <person name="Guan J."/>
            <person name="Zhang Y."/>
            <person name="Yu S."/>
            <person name="Liu X."/>
            <person name="Zhang Y."/>
            <person name="Hong G."/>
            <person name="Han B."/>
            <person name="Choisne N."/>
            <person name="Demange N."/>
            <person name="Orjeda G."/>
            <person name="Samain S."/>
            <person name="Cattolico L."/>
            <person name="Pelletier E."/>
            <person name="Couloux A."/>
            <person name="Segurens B."/>
            <person name="Wincker P."/>
            <person name="D'Hont A."/>
            <person name="Scarpelli C."/>
            <person name="Weissenbach J."/>
            <person name="Salanoubat M."/>
            <person name="Quetier F."/>
            <person name="Yu Y."/>
            <person name="Kim H.R."/>
            <person name="Rambo T."/>
            <person name="Currie J."/>
            <person name="Collura K."/>
            <person name="Luo M."/>
            <person name="Yang T."/>
            <person name="Ammiraju J.S.S."/>
            <person name="Engler F."/>
            <person name="Soderlund C."/>
            <person name="Wing R.A."/>
            <person name="Palmer L.E."/>
            <person name="de la Bastide M."/>
            <person name="Spiegel L."/>
            <person name="Nascimento L."/>
            <person name="Zutavern T."/>
            <person name="O'Shaughnessy A."/>
            <person name="Dike S."/>
            <person name="Dedhia N."/>
            <person name="Preston R."/>
            <person name="Balija V."/>
            <person name="McCombie W.R."/>
            <person name="Chow T."/>
            <person name="Chen H."/>
            <person name="Chung M."/>
            <person name="Chen C."/>
            <person name="Shaw J."/>
            <person name="Wu H."/>
            <person name="Hsiao K."/>
            <person name="Chao Y."/>
            <person name="Chu M."/>
            <person name="Cheng C."/>
            <person name="Hour A."/>
            <person name="Lee P."/>
            <person name="Lin S."/>
            <person name="Lin Y."/>
            <person name="Liou J."/>
            <person name="Liu S."/>
            <person name="Hsing Y."/>
            <person name="Raghuvanshi S."/>
            <person name="Mohanty A."/>
            <person name="Bharti A.K."/>
            <person name="Gaur A."/>
            <person name="Gupta V."/>
            <person name="Kumar D."/>
            <person name="Ravi V."/>
            <person name="Vij S."/>
            <person name="Kapur A."/>
            <person name="Khurana P."/>
            <person name="Khurana P."/>
            <person name="Khurana J.P."/>
            <person name="Tyagi A.K."/>
            <person name="Gaikwad K."/>
            <person name="Singh A."/>
            <person name="Dalal V."/>
            <person name="Srivastava S."/>
            <person name="Dixit A."/>
            <person name="Pal A.K."/>
            <person name="Ghazi I.A."/>
            <person name="Yadav M."/>
            <person name="Pandit A."/>
            <person name="Bhargava A."/>
            <person name="Sureshbabu K."/>
            <person name="Batra K."/>
            <person name="Sharma T.R."/>
            <person name="Mohapatra T."/>
            <person name="Singh N.K."/>
            <person name="Messing J."/>
            <person name="Nelson A.B."/>
            <person name="Fuks G."/>
            <person name="Kavchok S."/>
            <person name="Keizer G."/>
            <person name="Linton E."/>
            <person name="Llaca V."/>
            <person name="Song R."/>
            <person name="Tanyolac B."/>
            <person name="Young S."/>
            <person name="Ho-Il K."/>
            <person name="Hahn J.H."/>
            <person name="Sangsakoo G."/>
            <person name="Vanavichit A."/>
            <person name="de Mattos Luiz.A.T."/>
            <person name="Zimmer P.D."/>
            <person name="Malone G."/>
            <person name="Dellagostin O."/>
            <person name="de Oliveira A.C."/>
            <person name="Bevan M."/>
            <person name="Bancroft I."/>
            <person name="Minx P."/>
            <person name="Cordum H."/>
            <person name="Wilson R."/>
            <person name="Cheng Z."/>
            <person name="Jin W."/>
            <person name="Jiang J."/>
            <person name="Leong S.A."/>
            <person name="Iwama H."/>
            <person name="Gojobori T."/>
            <person name="Itoh T."/>
            <person name="Niimura Y."/>
            <person name="Fujii Y."/>
            <person name="Habara T."/>
            <person name="Sakai H."/>
            <person name="Sato Y."/>
            <person name="Wilson G."/>
            <person name="Kumar K."/>
            <person name="McCouch S."/>
            <person name="Juretic N."/>
            <person name="Hoen D."/>
            <person name="Wright S."/>
            <person name="Bruskiewich R."/>
            <person name="Bureau T."/>
            <person name="Miyao A."/>
            <person name="Hirochika H."/>
            <person name="Nishikawa T."/>
            <person name="Kadowaki K."/>
            <person name="Sugiura M."/>
            <person name="Burr B."/>
            <person name="Sasaki T."/>
        </authorList>
    </citation>
    <scope>NUCLEOTIDE SEQUENCE [LARGE SCALE GENOMIC DNA]</scope>
    <source>
        <strain evidence="4">cv. Nipponbare</strain>
    </source>
</reference>
<reference evidence="4" key="2">
    <citation type="journal article" date="2008" name="Nucleic Acids Res.">
        <title>The rice annotation project database (RAP-DB): 2008 update.</title>
        <authorList>
            <consortium name="The rice annotation project (RAP)"/>
        </authorList>
    </citation>
    <scope>GENOME REANNOTATION</scope>
    <source>
        <strain evidence="4">cv. Nipponbare</strain>
    </source>
</reference>
<dbReference type="Pfam" id="PF12274">
    <property type="entry name" value="DUF3615"/>
    <property type="match status" value="5"/>
</dbReference>
<feature type="domain" description="DUF3615" evidence="2">
    <location>
        <begin position="805"/>
        <end position="859"/>
    </location>
</feature>